<gene>
    <name evidence="1" type="ORF">F5148DRAFT_1195927</name>
</gene>
<evidence type="ECO:0000313" key="1">
    <source>
        <dbReference type="EMBL" id="KAI9508472.1"/>
    </source>
</evidence>
<evidence type="ECO:0000313" key="2">
    <source>
        <dbReference type="Proteomes" id="UP001207468"/>
    </source>
</evidence>
<dbReference type="EMBL" id="JAGFNK010000089">
    <property type="protein sequence ID" value="KAI9508472.1"/>
    <property type="molecule type" value="Genomic_DNA"/>
</dbReference>
<sequence>MSQSDKNSRQYWYPNMGNADIIDSLDSWGLSVTHHQLVKPTPEFVLSVYCSCLQQVVDLSEDSLQEPVQAAFSSLDEPGMDLLGPISTNLLVYHIIRLADAAKVPNFSGKDIFTPTTERTRLILSAFINFVKFSEQSLPFVTNLRGKAADLIQERESVTHECARLEAQLVQLKAKRAEDEPRLDGIRQENVSITSQLIAYKETQTSLLRDIESLKVEKSALVQRKEGICADAALATDGVARLRGRVVHTANEDKRTFMSRQATIDELQSKVSALWNIEKDFRASVEQLQTLERETQALVVAEKVLTDSRDSHEKQKNERKGSLLRAEHMVKQLANARQKIERAQQHIEDKRLSSQQAIERLEKEYQNMALERRDTDKHNEELRAEADETERKMAEHLKRSEAELSELLAEYWALRNRTDYSQKTGDAGLLRLSGCLFFSLYSFWRGMLIICNTNAGCMLSPSTRPTRSLLRGLACHFNEPLIARAGCAAYPEHLVFSLFF</sequence>
<name>A0ACC0UC95_9AGAM</name>
<dbReference type="Proteomes" id="UP001207468">
    <property type="component" value="Unassembled WGS sequence"/>
</dbReference>
<comment type="caution">
    <text evidence="1">The sequence shown here is derived from an EMBL/GenBank/DDBJ whole genome shotgun (WGS) entry which is preliminary data.</text>
</comment>
<protein>
    <submittedName>
        <fullName evidence="1">Nuf2 family-domain-containing protein</fullName>
    </submittedName>
</protein>
<keyword evidence="2" id="KW-1185">Reference proteome</keyword>
<accession>A0ACC0UC95</accession>
<organism evidence="1 2">
    <name type="scientific">Russula earlei</name>
    <dbReference type="NCBI Taxonomy" id="71964"/>
    <lineage>
        <taxon>Eukaryota</taxon>
        <taxon>Fungi</taxon>
        <taxon>Dikarya</taxon>
        <taxon>Basidiomycota</taxon>
        <taxon>Agaricomycotina</taxon>
        <taxon>Agaricomycetes</taxon>
        <taxon>Russulales</taxon>
        <taxon>Russulaceae</taxon>
        <taxon>Russula</taxon>
    </lineage>
</organism>
<proteinExistence type="predicted"/>
<reference evidence="1" key="1">
    <citation type="submission" date="2021-03" db="EMBL/GenBank/DDBJ databases">
        <title>Evolutionary priming and transition to the ectomycorrhizal habit in an iconic lineage of mushroom-forming fungi: is preadaptation a requirement?</title>
        <authorList>
            <consortium name="DOE Joint Genome Institute"/>
            <person name="Looney B.P."/>
            <person name="Miyauchi S."/>
            <person name="Morin E."/>
            <person name="Drula E."/>
            <person name="Courty P.E."/>
            <person name="Chicoki N."/>
            <person name="Fauchery L."/>
            <person name="Kohler A."/>
            <person name="Kuo A."/>
            <person name="LaButti K."/>
            <person name="Pangilinan J."/>
            <person name="Lipzen A."/>
            <person name="Riley R."/>
            <person name="Andreopoulos W."/>
            <person name="He G."/>
            <person name="Johnson J."/>
            <person name="Barry K.W."/>
            <person name="Grigoriev I.V."/>
            <person name="Nagy L."/>
            <person name="Hibbett D."/>
            <person name="Henrissat B."/>
            <person name="Matheny P.B."/>
            <person name="Labbe J."/>
            <person name="Martin A.F."/>
        </authorList>
    </citation>
    <scope>NUCLEOTIDE SEQUENCE</scope>
    <source>
        <strain evidence="1">BPL698</strain>
    </source>
</reference>